<accession>A0AA38H5X1</accession>
<dbReference type="InterPro" id="IPR024688">
    <property type="entry name" value="Mac_dom"/>
</dbReference>
<reference evidence="5" key="1">
    <citation type="journal article" date="2022" name="G3 (Bethesda)">
        <title>High quality genome of the basidiomycete yeast Dioszegia hungarica PDD-24b-2 isolated from cloud water.</title>
        <authorList>
            <person name="Jarrige D."/>
            <person name="Haridas S."/>
            <person name="Bleykasten-Grosshans C."/>
            <person name="Joly M."/>
            <person name="Nadalig T."/>
            <person name="Sancelme M."/>
            <person name="Vuilleumier S."/>
            <person name="Grigoriev I.V."/>
            <person name="Amato P."/>
            <person name="Bringel F."/>
        </authorList>
    </citation>
    <scope>NUCLEOTIDE SEQUENCE</scope>
    <source>
        <strain evidence="5">PDD-24b-2</strain>
    </source>
</reference>
<dbReference type="SMART" id="SM01266">
    <property type="entry name" value="Mac"/>
    <property type="match status" value="1"/>
</dbReference>
<evidence type="ECO:0000259" key="4">
    <source>
        <dbReference type="SMART" id="SM01266"/>
    </source>
</evidence>
<dbReference type="Proteomes" id="UP001164286">
    <property type="component" value="Unassembled WGS sequence"/>
</dbReference>
<dbReference type="GeneID" id="77726719"/>
<evidence type="ECO:0000313" key="6">
    <source>
        <dbReference type="Proteomes" id="UP001164286"/>
    </source>
</evidence>
<evidence type="ECO:0000256" key="1">
    <source>
        <dbReference type="ARBA" id="ARBA00007274"/>
    </source>
</evidence>
<sequence>MPNPAVSPPGPPESSASVMSSNKTPASLADRPHPNPSFDPETHPSSDAHYPLLGSGRPYNYFTPYILAEADNTEPLLRAFNDSLAGSERDAALRALLGGIGEECTVIPPLWVEWGSHTVLGRGVYLGTGINIQDTGGVTIGDYTMIGPSCTLSTVTHPLNPRLRGSHSPELSRPVKIGSNVWLGGNVTVLGGVEIGDGCVIGAGAVLTRSTGKNELWVGVPAKLVRSGLDTWDDGVDWGSVPPI</sequence>
<dbReference type="PANTHER" id="PTHR23416:SF54">
    <property type="entry name" value="ACETYLTRANSFERASE, CYSE_LACA_LPXA_NODL FAMILY (AFU_ORTHOLOGUE AFUA_2G08430)-RELATED"/>
    <property type="match status" value="1"/>
</dbReference>
<comment type="caution">
    <text evidence="5">The sequence shown here is derived from an EMBL/GenBank/DDBJ whole genome shotgun (WGS) entry which is preliminary data.</text>
</comment>
<dbReference type="InterPro" id="IPR011004">
    <property type="entry name" value="Trimer_LpxA-like_sf"/>
</dbReference>
<dbReference type="Pfam" id="PF00132">
    <property type="entry name" value="Hexapep"/>
    <property type="match status" value="1"/>
</dbReference>
<dbReference type="EMBL" id="JAKWFO010000007">
    <property type="protein sequence ID" value="KAI9634508.1"/>
    <property type="molecule type" value="Genomic_DNA"/>
</dbReference>
<feature type="region of interest" description="Disordered" evidence="3">
    <location>
        <begin position="1"/>
        <end position="50"/>
    </location>
</feature>
<name>A0AA38H5X1_9TREE</name>
<dbReference type="GO" id="GO:0016407">
    <property type="term" value="F:acetyltransferase activity"/>
    <property type="evidence" value="ECO:0007669"/>
    <property type="project" value="InterPro"/>
</dbReference>
<evidence type="ECO:0000256" key="3">
    <source>
        <dbReference type="SAM" id="MobiDB-lite"/>
    </source>
</evidence>
<feature type="domain" description="Maltose/galactoside acetyltransferase" evidence="4">
    <location>
        <begin position="50"/>
        <end position="102"/>
    </location>
</feature>
<dbReference type="Gene3D" id="2.160.10.10">
    <property type="entry name" value="Hexapeptide repeat proteins"/>
    <property type="match status" value="1"/>
</dbReference>
<comment type="similarity">
    <text evidence="1">Belongs to the transferase hexapeptide repeat family.</text>
</comment>
<dbReference type="InterPro" id="IPR051159">
    <property type="entry name" value="Hexapeptide_acetyltransf"/>
</dbReference>
<dbReference type="SUPFAM" id="SSF51161">
    <property type="entry name" value="Trimeric LpxA-like enzymes"/>
    <property type="match status" value="1"/>
</dbReference>
<evidence type="ECO:0000256" key="2">
    <source>
        <dbReference type="ARBA" id="ARBA00022679"/>
    </source>
</evidence>
<gene>
    <name evidence="5" type="ORF">MKK02DRAFT_28237</name>
</gene>
<proteinExistence type="inferred from homology"/>
<evidence type="ECO:0000313" key="5">
    <source>
        <dbReference type="EMBL" id="KAI9634508.1"/>
    </source>
</evidence>
<dbReference type="InterPro" id="IPR001451">
    <property type="entry name" value="Hexapep"/>
</dbReference>
<organism evidence="5 6">
    <name type="scientific">Dioszegia hungarica</name>
    <dbReference type="NCBI Taxonomy" id="4972"/>
    <lineage>
        <taxon>Eukaryota</taxon>
        <taxon>Fungi</taxon>
        <taxon>Dikarya</taxon>
        <taxon>Basidiomycota</taxon>
        <taxon>Agaricomycotina</taxon>
        <taxon>Tremellomycetes</taxon>
        <taxon>Tremellales</taxon>
        <taxon>Bulleribasidiaceae</taxon>
        <taxon>Dioszegia</taxon>
    </lineage>
</organism>
<dbReference type="PANTHER" id="PTHR23416">
    <property type="entry name" value="SIALIC ACID SYNTHASE-RELATED"/>
    <property type="match status" value="1"/>
</dbReference>
<dbReference type="RefSeq" id="XP_052944285.1">
    <property type="nucleotide sequence ID" value="XM_053087514.1"/>
</dbReference>
<protein>
    <submittedName>
        <fullName evidence="5">Trimeric LpxA-like protein</fullName>
    </submittedName>
</protein>
<keyword evidence="6" id="KW-1185">Reference proteome</keyword>
<keyword evidence="2" id="KW-0808">Transferase</keyword>
<feature type="compositionally biased region" description="Polar residues" evidence="3">
    <location>
        <begin position="14"/>
        <end position="25"/>
    </location>
</feature>
<dbReference type="GO" id="GO:0008374">
    <property type="term" value="F:O-acyltransferase activity"/>
    <property type="evidence" value="ECO:0007669"/>
    <property type="project" value="TreeGrafter"/>
</dbReference>
<dbReference type="AlphaFoldDB" id="A0AA38H5X1"/>
<feature type="compositionally biased region" description="Pro residues" evidence="3">
    <location>
        <begin position="1"/>
        <end position="12"/>
    </location>
</feature>
<dbReference type="CDD" id="cd03357">
    <property type="entry name" value="LbH_MAT_GAT"/>
    <property type="match status" value="1"/>
</dbReference>